<feature type="compositionally biased region" description="Polar residues" evidence="1">
    <location>
        <begin position="98"/>
        <end position="113"/>
    </location>
</feature>
<feature type="compositionally biased region" description="Pro residues" evidence="1">
    <location>
        <begin position="425"/>
        <end position="434"/>
    </location>
</feature>
<keyword evidence="3" id="KW-1185">Reference proteome</keyword>
<organism evidence="2 3">
    <name type="scientific">Paramarasmius palmivorus</name>
    <dbReference type="NCBI Taxonomy" id="297713"/>
    <lineage>
        <taxon>Eukaryota</taxon>
        <taxon>Fungi</taxon>
        <taxon>Dikarya</taxon>
        <taxon>Basidiomycota</taxon>
        <taxon>Agaricomycotina</taxon>
        <taxon>Agaricomycetes</taxon>
        <taxon>Agaricomycetidae</taxon>
        <taxon>Agaricales</taxon>
        <taxon>Marasmiineae</taxon>
        <taxon>Marasmiaceae</taxon>
        <taxon>Paramarasmius</taxon>
    </lineage>
</organism>
<feature type="compositionally biased region" description="Low complexity" evidence="1">
    <location>
        <begin position="285"/>
        <end position="296"/>
    </location>
</feature>
<feature type="compositionally biased region" description="Polar residues" evidence="1">
    <location>
        <begin position="392"/>
        <end position="402"/>
    </location>
</feature>
<feature type="region of interest" description="Disordered" evidence="1">
    <location>
        <begin position="86"/>
        <end position="162"/>
    </location>
</feature>
<comment type="caution">
    <text evidence="2">The sequence shown here is derived from an EMBL/GenBank/DDBJ whole genome shotgun (WGS) entry which is preliminary data.</text>
</comment>
<feature type="compositionally biased region" description="Basic and acidic residues" evidence="1">
    <location>
        <begin position="372"/>
        <end position="388"/>
    </location>
</feature>
<feature type="compositionally biased region" description="Polar residues" evidence="1">
    <location>
        <begin position="311"/>
        <end position="325"/>
    </location>
</feature>
<dbReference type="EMBL" id="JAYKXP010000016">
    <property type="protein sequence ID" value="KAK7049740.1"/>
    <property type="molecule type" value="Genomic_DNA"/>
</dbReference>
<feature type="region of interest" description="Disordered" evidence="1">
    <location>
        <begin position="362"/>
        <end position="594"/>
    </location>
</feature>
<evidence type="ECO:0000256" key="1">
    <source>
        <dbReference type="SAM" id="MobiDB-lite"/>
    </source>
</evidence>
<feature type="region of interest" description="Disordered" evidence="1">
    <location>
        <begin position="1"/>
        <end position="57"/>
    </location>
</feature>
<gene>
    <name evidence="2" type="ORF">VNI00_005771</name>
</gene>
<feature type="compositionally biased region" description="Low complexity" evidence="1">
    <location>
        <begin position="123"/>
        <end position="137"/>
    </location>
</feature>
<dbReference type="AlphaFoldDB" id="A0AAW0DEI4"/>
<feature type="compositionally biased region" description="Low complexity" evidence="1">
    <location>
        <begin position="87"/>
        <end position="97"/>
    </location>
</feature>
<accession>A0AAW0DEI4</accession>
<feature type="compositionally biased region" description="Polar residues" evidence="1">
    <location>
        <begin position="32"/>
        <end position="43"/>
    </location>
</feature>
<evidence type="ECO:0000313" key="2">
    <source>
        <dbReference type="EMBL" id="KAK7049740.1"/>
    </source>
</evidence>
<feature type="compositionally biased region" description="Low complexity" evidence="1">
    <location>
        <begin position="557"/>
        <end position="567"/>
    </location>
</feature>
<feature type="compositionally biased region" description="Polar residues" evidence="1">
    <location>
        <begin position="150"/>
        <end position="162"/>
    </location>
</feature>
<evidence type="ECO:0000313" key="3">
    <source>
        <dbReference type="Proteomes" id="UP001383192"/>
    </source>
</evidence>
<reference evidence="2 3" key="1">
    <citation type="submission" date="2024-01" db="EMBL/GenBank/DDBJ databases">
        <title>A draft genome for a cacao thread blight-causing isolate of Paramarasmius palmivorus.</title>
        <authorList>
            <person name="Baruah I.K."/>
            <person name="Bukari Y."/>
            <person name="Amoako-Attah I."/>
            <person name="Meinhardt L.W."/>
            <person name="Bailey B.A."/>
            <person name="Cohen S.P."/>
        </authorList>
    </citation>
    <scope>NUCLEOTIDE SEQUENCE [LARGE SCALE GENOMIC DNA]</scope>
    <source>
        <strain evidence="2 3">GH-12</strain>
    </source>
</reference>
<sequence>MRNQLLITNGNSGGVAPQPLASSSARIEELPSTPNRVATTNNPSRHHHVQQIPSNHNQRPHLQNNPYIYAQQATYSQYPTIIQYQPNTSSSSTSQNQARHTGSSVYGWSQKPISYNAPLSHLPRNNPAPNLNAMPAAGTSSINGVPETRATPQPSVSSGNTHSSVLGDLSRVTGPGPFNEQQRLELFAEIVNAWAKTAQDNAEVYLDQLQLWLVKGNPSQNARSVSVKVRDPSGEMRAATREELVLRIRRAYGGYDTRSQPDRQSVHTHRSAPQDRALAQTAQTPSISHPSAISSSGLYTSIPLPPHASASRPSPVQAPLQNMNNLPPISTPSSSTAAGSPSTSLLRTPAQANKSTLAQDILRGFGGPKRPRSNDGDPNGRDPKRQALSDEGPTNSVQQPLHSSNQTQSTSQQAEVVQQAHSIPQPVPRLPQPVSPKTQPTKTPAKARKPESLVEAGSDAGPISLAQKEAPETKSAETATPDAEEVTSPLAPTLDLVHPISSPSPPNAAIEPSTPLTRRVSGAGSQPGSSKRPESFIVEETPPPSPMQRPGTPLFLASPAPSSSSVVILDGPPSPKSPTRANLRKGEKDTGQRRSVLRLHCVELPPAPAWVKHDLELSKQKRRKGKEREQVPVHRFLHRNVVISDSEEDLLADDNAAKHSLAARVQEG</sequence>
<proteinExistence type="predicted"/>
<feature type="compositionally biased region" description="Polar residues" evidence="1">
    <location>
        <begin position="1"/>
        <end position="10"/>
    </location>
</feature>
<protein>
    <submittedName>
        <fullName evidence="2">Uncharacterized protein</fullName>
    </submittedName>
</protein>
<name>A0AAW0DEI4_9AGAR</name>
<dbReference type="Proteomes" id="UP001383192">
    <property type="component" value="Unassembled WGS sequence"/>
</dbReference>
<feature type="compositionally biased region" description="Low complexity" evidence="1">
    <location>
        <begin position="403"/>
        <end position="413"/>
    </location>
</feature>
<feature type="compositionally biased region" description="Low complexity" evidence="1">
    <location>
        <begin position="327"/>
        <end position="344"/>
    </location>
</feature>
<feature type="region of interest" description="Disordered" evidence="1">
    <location>
        <begin position="254"/>
        <end position="346"/>
    </location>
</feature>